<accession>A0A168FMM3</accession>
<dbReference type="SUPFAM" id="SSF51905">
    <property type="entry name" value="FAD/NAD(P)-binding domain"/>
    <property type="match status" value="1"/>
</dbReference>
<organism evidence="9 10">
    <name type="scientific">Akanthomyces lecanii RCEF 1005</name>
    <dbReference type="NCBI Taxonomy" id="1081108"/>
    <lineage>
        <taxon>Eukaryota</taxon>
        <taxon>Fungi</taxon>
        <taxon>Dikarya</taxon>
        <taxon>Ascomycota</taxon>
        <taxon>Pezizomycotina</taxon>
        <taxon>Sordariomycetes</taxon>
        <taxon>Hypocreomycetidae</taxon>
        <taxon>Hypocreales</taxon>
        <taxon>Cordycipitaceae</taxon>
        <taxon>Akanthomyces</taxon>
        <taxon>Cordyceps confragosa</taxon>
    </lineage>
</organism>
<dbReference type="Pfam" id="PF01494">
    <property type="entry name" value="FAD_binding_3"/>
    <property type="match status" value="1"/>
</dbReference>
<evidence type="ECO:0000313" key="10">
    <source>
        <dbReference type="Proteomes" id="UP000076881"/>
    </source>
</evidence>
<dbReference type="GO" id="GO:0016491">
    <property type="term" value="F:oxidoreductase activity"/>
    <property type="evidence" value="ECO:0007669"/>
    <property type="project" value="UniProtKB-KW"/>
</dbReference>
<evidence type="ECO:0000259" key="6">
    <source>
        <dbReference type="Pfam" id="PF01494"/>
    </source>
</evidence>
<dbReference type="InterPro" id="IPR037143">
    <property type="entry name" value="4-PPantetheinyl_Trfase_dom_sf"/>
</dbReference>
<sequence>MAITDGVTIVGAGHQVVEKDSGPTEETRAVFYLPVSMFEFERAGILTDVTTAALQPKSACFRDAADGKPPFSMPGKGMITLSLDKLAAISGRTPRSTTRSTFFDVWTPITRAVQGRARNNVPDPPENREYMRVGKVLLASDAAHLCCPYGALGLNGGIADIGSLRDCLVAIHEEKASDTILNIYSEVRRDKWKTIVDPMSQGTLKMVFSDPANIADQPAYKMSQLVKTDPEAAQAQAPNPLALRYDFSSHFADSRMAKVLQWVLDTRKLWPEASKTAELEHVAARAMDLLLDSERAAVLRYYHVRDAKLALGSALLKRLLIAQHTPGLAWDAATAVRDPHTKPVFYHPAGSQHQPLLFNVSHQAGLVVVLAAHGAPEGTQVGVDVVCAGERRVRDLESIQADGWSKYVDMHDSVLSPVEARRLRELPPVVEAGGYTSAAVADKKLAYFYTLWCLREAYVKMTGEALLASWLGDLEMRGFAPPGETREGGGGGLEVFFGSAGGKRVTDVDLRIEWFLGKEYMISTSVRNPHPSAPLPLGKFELLNLDAILRQAEELKATR</sequence>
<dbReference type="STRING" id="1081108.A0A168FMM3"/>
<keyword evidence="4" id="KW-0274">FAD</keyword>
<dbReference type="InterPro" id="IPR050559">
    <property type="entry name" value="P-Pant_transferase_sf"/>
</dbReference>
<gene>
    <name evidence="9" type="ORF">LEL_07375</name>
</gene>
<dbReference type="EMBL" id="AZHF01000005">
    <property type="protein sequence ID" value="OAA75387.1"/>
    <property type="molecule type" value="Genomic_DNA"/>
</dbReference>
<keyword evidence="5" id="KW-0560">Oxidoreductase</keyword>
<dbReference type="SUPFAM" id="SSF56214">
    <property type="entry name" value="4'-phosphopantetheinyl transferase"/>
    <property type="match status" value="2"/>
</dbReference>
<feature type="domain" description="4'-phosphopantetheinyl transferase N-terminal" evidence="8">
    <location>
        <begin position="284"/>
        <end position="371"/>
    </location>
</feature>
<evidence type="ECO:0000256" key="3">
    <source>
        <dbReference type="ARBA" id="ARBA00022679"/>
    </source>
</evidence>
<dbReference type="Gene3D" id="3.50.50.60">
    <property type="entry name" value="FAD/NAD(P)-binding domain"/>
    <property type="match status" value="1"/>
</dbReference>
<evidence type="ECO:0000259" key="7">
    <source>
        <dbReference type="Pfam" id="PF01648"/>
    </source>
</evidence>
<evidence type="ECO:0000256" key="5">
    <source>
        <dbReference type="ARBA" id="ARBA00023002"/>
    </source>
</evidence>
<evidence type="ECO:0000259" key="8">
    <source>
        <dbReference type="Pfam" id="PF22624"/>
    </source>
</evidence>
<feature type="domain" description="4'-phosphopantetheinyl transferase" evidence="7">
    <location>
        <begin position="380"/>
        <end position="468"/>
    </location>
</feature>
<dbReference type="Pfam" id="PF01648">
    <property type="entry name" value="ACPS"/>
    <property type="match status" value="1"/>
</dbReference>
<proteinExistence type="predicted"/>
<evidence type="ECO:0000313" key="9">
    <source>
        <dbReference type="EMBL" id="OAA75387.1"/>
    </source>
</evidence>
<evidence type="ECO:0000256" key="1">
    <source>
        <dbReference type="ARBA" id="ARBA00013172"/>
    </source>
</evidence>
<dbReference type="AlphaFoldDB" id="A0A168FMM3"/>
<evidence type="ECO:0000256" key="4">
    <source>
        <dbReference type="ARBA" id="ARBA00022827"/>
    </source>
</evidence>
<dbReference type="GO" id="GO:0019878">
    <property type="term" value="P:lysine biosynthetic process via aminoadipic acid"/>
    <property type="evidence" value="ECO:0007669"/>
    <property type="project" value="TreeGrafter"/>
</dbReference>
<reference evidence="9 10" key="1">
    <citation type="journal article" date="2016" name="Genome Biol. Evol.">
        <title>Divergent and convergent evolution of fungal pathogenicity.</title>
        <authorList>
            <person name="Shang Y."/>
            <person name="Xiao G."/>
            <person name="Zheng P."/>
            <person name="Cen K."/>
            <person name="Zhan S."/>
            <person name="Wang C."/>
        </authorList>
    </citation>
    <scope>NUCLEOTIDE SEQUENCE [LARGE SCALE GENOMIC DNA]</scope>
    <source>
        <strain evidence="9 10">RCEF 1005</strain>
    </source>
</reference>
<keyword evidence="10" id="KW-1185">Reference proteome</keyword>
<dbReference type="Proteomes" id="UP000076881">
    <property type="component" value="Unassembled WGS sequence"/>
</dbReference>
<keyword evidence="3 9" id="KW-0808">Transferase</keyword>
<dbReference type="PANTHER" id="PTHR12215:SF10">
    <property type="entry name" value="L-AMINOADIPATE-SEMIALDEHYDE DEHYDROGENASE-PHOSPHOPANTETHEINYL TRANSFERASE"/>
    <property type="match status" value="1"/>
</dbReference>
<dbReference type="OrthoDB" id="26719at2759"/>
<dbReference type="GO" id="GO:0071949">
    <property type="term" value="F:FAD binding"/>
    <property type="evidence" value="ECO:0007669"/>
    <property type="project" value="InterPro"/>
</dbReference>
<dbReference type="GO" id="GO:0000287">
    <property type="term" value="F:magnesium ion binding"/>
    <property type="evidence" value="ECO:0007669"/>
    <property type="project" value="InterPro"/>
</dbReference>
<dbReference type="InterPro" id="IPR002938">
    <property type="entry name" value="FAD-bd"/>
</dbReference>
<dbReference type="InterPro" id="IPR008278">
    <property type="entry name" value="4-PPantetheinyl_Trfase_dom"/>
</dbReference>
<feature type="domain" description="FAD-binding" evidence="6">
    <location>
        <begin position="129"/>
        <end position="197"/>
    </location>
</feature>
<dbReference type="Pfam" id="PF22624">
    <property type="entry name" value="AASDHPPT_N"/>
    <property type="match status" value="1"/>
</dbReference>
<dbReference type="Gene3D" id="3.90.470.20">
    <property type="entry name" value="4'-phosphopantetheinyl transferase domain"/>
    <property type="match status" value="1"/>
</dbReference>
<dbReference type="GO" id="GO:0005829">
    <property type="term" value="C:cytosol"/>
    <property type="evidence" value="ECO:0007669"/>
    <property type="project" value="TreeGrafter"/>
</dbReference>
<name>A0A168FMM3_CORDF</name>
<keyword evidence="2" id="KW-0285">Flavoprotein</keyword>
<evidence type="ECO:0000256" key="2">
    <source>
        <dbReference type="ARBA" id="ARBA00022630"/>
    </source>
</evidence>
<dbReference type="PANTHER" id="PTHR12215">
    <property type="entry name" value="PHOSPHOPANTETHEINE TRANSFERASE"/>
    <property type="match status" value="1"/>
</dbReference>
<comment type="caution">
    <text evidence="9">The sequence shown here is derived from an EMBL/GenBank/DDBJ whole genome shotgun (WGS) entry which is preliminary data.</text>
</comment>
<dbReference type="InterPro" id="IPR055066">
    <property type="entry name" value="AASDHPPT_N"/>
</dbReference>
<protein>
    <recommendedName>
        <fullName evidence="1">holo-[acyl-carrier-protein] synthase</fullName>
        <ecNumber evidence="1">2.7.8.7</ecNumber>
    </recommendedName>
</protein>
<dbReference type="InterPro" id="IPR036188">
    <property type="entry name" value="FAD/NAD-bd_sf"/>
</dbReference>
<dbReference type="GO" id="GO:0008897">
    <property type="term" value="F:holo-[acyl-carrier-protein] synthase activity"/>
    <property type="evidence" value="ECO:0007669"/>
    <property type="project" value="UniProtKB-EC"/>
</dbReference>
<dbReference type="EC" id="2.7.8.7" evidence="1"/>